<keyword evidence="7" id="KW-0594">Phospholipid biosynthesis</keyword>
<evidence type="ECO:0000256" key="10">
    <source>
        <dbReference type="ARBA" id="ARBA00026101"/>
    </source>
</evidence>
<keyword evidence="8" id="KW-1208">Phospholipid metabolism</keyword>
<comment type="pathway">
    <text evidence="9">Phospholipid metabolism; phosphatidylcholine biosynthesis; phosphatidylcholine from phosphocholine: step 1/2.</text>
</comment>
<gene>
    <name evidence="13" type="ORF">B4U79_06603</name>
</gene>
<evidence type="ECO:0000256" key="5">
    <source>
        <dbReference type="ARBA" id="ARBA00022695"/>
    </source>
</evidence>
<dbReference type="InterPro" id="IPR045049">
    <property type="entry name" value="Pcy1-like"/>
</dbReference>
<evidence type="ECO:0000256" key="6">
    <source>
        <dbReference type="ARBA" id="ARBA00023098"/>
    </source>
</evidence>
<dbReference type="GO" id="GO:0004105">
    <property type="term" value="F:choline-phosphate cytidylyltransferase activity"/>
    <property type="evidence" value="ECO:0007669"/>
    <property type="project" value="UniProtKB-EC"/>
</dbReference>
<dbReference type="InterPro" id="IPR041723">
    <property type="entry name" value="CCT"/>
</dbReference>
<dbReference type="CDD" id="cd02174">
    <property type="entry name" value="CCT"/>
    <property type="match status" value="1"/>
</dbReference>
<keyword evidence="4 13" id="KW-0808">Transferase</keyword>
<dbReference type="Pfam" id="PF01467">
    <property type="entry name" value="CTP_transf_like"/>
    <property type="match status" value="1"/>
</dbReference>
<evidence type="ECO:0000313" key="13">
    <source>
        <dbReference type="EMBL" id="RWS11302.1"/>
    </source>
</evidence>
<evidence type="ECO:0000256" key="11">
    <source>
        <dbReference type="SAM" id="MobiDB-lite"/>
    </source>
</evidence>
<evidence type="ECO:0000313" key="14">
    <source>
        <dbReference type="Proteomes" id="UP000285301"/>
    </source>
</evidence>
<dbReference type="InterPro" id="IPR014729">
    <property type="entry name" value="Rossmann-like_a/b/a_fold"/>
</dbReference>
<proteinExistence type="inferred from homology"/>
<feature type="domain" description="Cytidyltransferase-like" evidence="12">
    <location>
        <begin position="75"/>
        <end position="206"/>
    </location>
</feature>
<dbReference type="SUPFAM" id="SSF52374">
    <property type="entry name" value="Nucleotidylyl transferase"/>
    <property type="match status" value="1"/>
</dbReference>
<dbReference type="FunFam" id="3.40.50.620:FF:000016">
    <property type="entry name" value="Putative choline-phosphate cytidylyltransferase B"/>
    <property type="match status" value="1"/>
</dbReference>
<keyword evidence="5 13" id="KW-0548">Nucleotidyltransferase</keyword>
<dbReference type="Gene3D" id="3.40.50.620">
    <property type="entry name" value="HUPs"/>
    <property type="match status" value="1"/>
</dbReference>
<dbReference type="EMBL" id="NCKU01001771">
    <property type="protein sequence ID" value="RWS11302.1"/>
    <property type="molecule type" value="Genomic_DNA"/>
</dbReference>
<evidence type="ECO:0000256" key="7">
    <source>
        <dbReference type="ARBA" id="ARBA00023209"/>
    </source>
</evidence>
<comment type="pathway">
    <text evidence="1">Lipid metabolism.</text>
</comment>
<keyword evidence="14" id="KW-1185">Reference proteome</keyword>
<comment type="caution">
    <text evidence="13">The sequence shown here is derived from an EMBL/GenBank/DDBJ whole genome shotgun (WGS) entry which is preliminary data.</text>
</comment>
<dbReference type="InterPro" id="IPR004821">
    <property type="entry name" value="Cyt_trans-like"/>
</dbReference>
<keyword evidence="3" id="KW-0444">Lipid biosynthesis</keyword>
<evidence type="ECO:0000256" key="8">
    <source>
        <dbReference type="ARBA" id="ARBA00023264"/>
    </source>
</evidence>
<evidence type="ECO:0000256" key="9">
    <source>
        <dbReference type="ARBA" id="ARBA00025706"/>
    </source>
</evidence>
<comment type="similarity">
    <text evidence="2">Belongs to the cytidylyltransferase family.</text>
</comment>
<protein>
    <recommendedName>
        <fullName evidence="10">choline-phosphate cytidylyltransferase</fullName>
        <ecNumber evidence="10">2.7.7.15</ecNumber>
    </recommendedName>
</protein>
<dbReference type="PANTHER" id="PTHR10739:SF13">
    <property type="entry name" value="CHOLINE-PHOSPHATE CYTIDYLYLTRANSFERASE"/>
    <property type="match status" value="1"/>
</dbReference>
<evidence type="ECO:0000256" key="1">
    <source>
        <dbReference type="ARBA" id="ARBA00005189"/>
    </source>
</evidence>
<dbReference type="Proteomes" id="UP000285301">
    <property type="component" value="Unassembled WGS sequence"/>
</dbReference>
<dbReference type="GO" id="GO:0031210">
    <property type="term" value="F:phosphatidylcholine binding"/>
    <property type="evidence" value="ECO:0007669"/>
    <property type="project" value="TreeGrafter"/>
</dbReference>
<dbReference type="EC" id="2.7.7.15" evidence="10"/>
<evidence type="ECO:0000256" key="3">
    <source>
        <dbReference type="ARBA" id="ARBA00022516"/>
    </source>
</evidence>
<name>A0A3S3PZY3_9ACAR</name>
<dbReference type="NCBIfam" id="TIGR00125">
    <property type="entry name" value="cyt_tran_rel"/>
    <property type="match status" value="1"/>
</dbReference>
<organism evidence="13 14">
    <name type="scientific">Dinothrombium tinctorium</name>
    <dbReference type="NCBI Taxonomy" id="1965070"/>
    <lineage>
        <taxon>Eukaryota</taxon>
        <taxon>Metazoa</taxon>
        <taxon>Ecdysozoa</taxon>
        <taxon>Arthropoda</taxon>
        <taxon>Chelicerata</taxon>
        <taxon>Arachnida</taxon>
        <taxon>Acari</taxon>
        <taxon>Acariformes</taxon>
        <taxon>Trombidiformes</taxon>
        <taxon>Prostigmata</taxon>
        <taxon>Anystina</taxon>
        <taxon>Parasitengona</taxon>
        <taxon>Trombidioidea</taxon>
        <taxon>Trombidiidae</taxon>
        <taxon>Dinothrombium</taxon>
    </lineage>
</organism>
<feature type="compositionally biased region" description="Low complexity" evidence="11">
    <location>
        <begin position="298"/>
        <end position="319"/>
    </location>
</feature>
<dbReference type="UniPathway" id="UPA00753">
    <property type="reaction ID" value="UER00739"/>
</dbReference>
<accession>A0A3S3PZY3</accession>
<feature type="region of interest" description="Disordered" evidence="11">
    <location>
        <begin position="298"/>
        <end position="343"/>
    </location>
</feature>
<evidence type="ECO:0000256" key="2">
    <source>
        <dbReference type="ARBA" id="ARBA00010101"/>
    </source>
</evidence>
<dbReference type="OrthoDB" id="17102at2759"/>
<evidence type="ECO:0000259" key="12">
    <source>
        <dbReference type="Pfam" id="PF01467"/>
    </source>
</evidence>
<dbReference type="STRING" id="1965070.A0A3S3PZY3"/>
<sequence length="343" mass="39364">MASRKRQRTDEAAAMVASRTSVAENSRKVELRLPYSQPAPFSDDPIAVMTRNECDYTQRITLDTAAKATRPIRVYADGIYDLFHQGHARQLMQAKNAFPNVYLIVGVCSDTLTNRYKGKTVMNENERYEAVRHCRYVDEVLRDAPWVITEDFLVKNKIDLVAHDELPYGCADEQSVNDDIYKDIKAKGKFLATQRTDGVSTSDLVARIVKDYDVYVRRNLARGYTAKEMNVSFLNEKKFLLQNKLDELKDKYEEKKHGLIQRWEERSRDFIANFLDLFGRDGRLNNFWNQSKGRLQRALSPSPLSSPRSNENNENNGESAYEDHRSYSSISPTSDSGDDDSDV</sequence>
<dbReference type="AlphaFoldDB" id="A0A3S3PZY3"/>
<dbReference type="PANTHER" id="PTHR10739">
    <property type="entry name" value="CYTIDYLYLTRANSFERASE"/>
    <property type="match status" value="1"/>
</dbReference>
<keyword evidence="6" id="KW-0443">Lipid metabolism</keyword>
<reference evidence="13 14" key="1">
    <citation type="journal article" date="2018" name="Gigascience">
        <title>Genomes of trombidid mites reveal novel predicted allergens and laterally-transferred genes associated with secondary metabolism.</title>
        <authorList>
            <person name="Dong X."/>
            <person name="Chaisiri K."/>
            <person name="Xia D."/>
            <person name="Armstrong S.D."/>
            <person name="Fang Y."/>
            <person name="Donnelly M.J."/>
            <person name="Kadowaki T."/>
            <person name="McGarry J.W."/>
            <person name="Darby A.C."/>
            <person name="Makepeace B.L."/>
        </authorList>
    </citation>
    <scope>NUCLEOTIDE SEQUENCE [LARGE SCALE GENOMIC DNA]</scope>
    <source>
        <strain evidence="13">UoL-WK</strain>
    </source>
</reference>
<evidence type="ECO:0000256" key="4">
    <source>
        <dbReference type="ARBA" id="ARBA00022679"/>
    </source>
</evidence>